<dbReference type="EMBL" id="LKBA01000019">
    <property type="protein sequence ID" value="KPN62566.1"/>
    <property type="molecule type" value="Genomic_DNA"/>
</dbReference>
<comment type="caution">
    <text evidence="1">The sequence shown here is derived from an EMBL/GenBank/DDBJ whole genome shotgun (WGS) entry which is preliminary data.</text>
</comment>
<keyword evidence="2" id="KW-1185">Reference proteome</keyword>
<evidence type="ECO:0000313" key="1">
    <source>
        <dbReference type="EMBL" id="KPN62566.1"/>
    </source>
</evidence>
<evidence type="ECO:0000313" key="2">
    <source>
        <dbReference type="Proteomes" id="UP000050471"/>
    </source>
</evidence>
<organism evidence="1 2">
    <name type="scientific">Aliiroseovarius crassostreae</name>
    <dbReference type="NCBI Taxonomy" id="154981"/>
    <lineage>
        <taxon>Bacteria</taxon>
        <taxon>Pseudomonadati</taxon>
        <taxon>Pseudomonadota</taxon>
        <taxon>Alphaproteobacteria</taxon>
        <taxon>Rhodobacterales</taxon>
        <taxon>Paracoccaceae</taxon>
        <taxon>Aliiroseovarius</taxon>
    </lineage>
</organism>
<sequence>MGIDTPPHHPNKLVIQETLSAASTELCTLAALSKEIQWAISSLLEKAQHPDLFVELQILQDIDRLQQTLVDLGNMMRVLSANSALASIDRETLMQTVQLESLKARLFVRENTVCEQSDGEVTWL</sequence>
<dbReference type="RefSeq" id="WP_055192391.1">
    <property type="nucleotide sequence ID" value="NZ_FPBS01000045.1"/>
</dbReference>
<reference evidence="1 2" key="1">
    <citation type="submission" date="2015-09" db="EMBL/GenBank/DDBJ databases">
        <title>Draft genome sequence of Aliiroseovarius crassostreae CV919-312TSm, the causative agent of Roseovarius Oyster Disease (formerly Juvenile Oyster Disease).</title>
        <authorList>
            <person name="Kessner L."/>
            <person name="Spinard E."/>
            <person name="Nelson D."/>
        </authorList>
    </citation>
    <scope>NUCLEOTIDE SEQUENCE [LARGE SCALE GENOMIC DNA]</scope>
    <source>
        <strain evidence="1 2">CV919-312</strain>
    </source>
</reference>
<dbReference type="AlphaFoldDB" id="A0A0P7IUF1"/>
<gene>
    <name evidence="1" type="ORF">AKJ29_10200</name>
</gene>
<dbReference type="STRING" id="154981.AKJ29_10200"/>
<dbReference type="Proteomes" id="UP000050471">
    <property type="component" value="Unassembled WGS sequence"/>
</dbReference>
<protein>
    <submittedName>
        <fullName evidence="1">Uncharacterized protein</fullName>
    </submittedName>
</protein>
<name>A0A0P7IUF1_9RHOB</name>
<accession>A0A0P7IUF1</accession>
<proteinExistence type="predicted"/>